<keyword evidence="6" id="KW-1133">Transmembrane helix</keyword>
<dbReference type="InterPro" id="IPR000727">
    <property type="entry name" value="T_SNARE_dom"/>
</dbReference>
<accession>A0ABT3AAN0</accession>
<dbReference type="Proteomes" id="UP001652504">
    <property type="component" value="Unassembled WGS sequence"/>
</dbReference>
<dbReference type="PANTHER" id="PTHR32089:SF112">
    <property type="entry name" value="LYSOZYME-LIKE PROTEIN-RELATED"/>
    <property type="match status" value="1"/>
</dbReference>
<reference evidence="10 11" key="1">
    <citation type="submission" date="2022-10" db="EMBL/GenBank/DDBJ databases">
        <title>Aestuariibacter sp. AA17 isolated from Montipora capitata coral fragment.</title>
        <authorList>
            <person name="Emsley S.A."/>
            <person name="Pfannmuller K.M."/>
            <person name="Loughran R.M."/>
            <person name="Shlafstein M."/>
            <person name="Papke E."/>
            <person name="Saw J.H."/>
            <person name="Ushijima B."/>
            <person name="Videau P."/>
        </authorList>
    </citation>
    <scope>NUCLEOTIDE SEQUENCE [LARGE SCALE GENOMIC DNA]</scope>
    <source>
        <strain evidence="10 11">AA17</strain>
    </source>
</reference>
<organism evidence="10 11">
    <name type="scientific">Fluctibacter corallii</name>
    <dbReference type="NCBI Taxonomy" id="2984329"/>
    <lineage>
        <taxon>Bacteria</taxon>
        <taxon>Pseudomonadati</taxon>
        <taxon>Pseudomonadota</taxon>
        <taxon>Gammaproteobacteria</taxon>
        <taxon>Alteromonadales</taxon>
        <taxon>Alteromonadaceae</taxon>
        <taxon>Fluctibacter</taxon>
    </lineage>
</organism>
<dbReference type="Pfam" id="PF00015">
    <property type="entry name" value="MCPsignal"/>
    <property type="match status" value="1"/>
</dbReference>
<evidence type="ECO:0000259" key="9">
    <source>
        <dbReference type="PROSITE" id="PS50906"/>
    </source>
</evidence>
<feature type="domain" description="Methyl-accepting transducer" evidence="7">
    <location>
        <begin position="387"/>
        <end position="623"/>
    </location>
</feature>
<dbReference type="SMART" id="SM00283">
    <property type="entry name" value="MA"/>
    <property type="match status" value="1"/>
</dbReference>
<feature type="transmembrane region" description="Helical" evidence="6">
    <location>
        <begin position="12"/>
        <end position="29"/>
    </location>
</feature>
<keyword evidence="2" id="KW-0997">Cell inner membrane</keyword>
<evidence type="ECO:0000256" key="3">
    <source>
        <dbReference type="ARBA" id="ARBA00023224"/>
    </source>
</evidence>
<dbReference type="Gene3D" id="1.10.287.950">
    <property type="entry name" value="Methyl-accepting chemotaxis protein"/>
    <property type="match status" value="1"/>
</dbReference>
<feature type="transmembrane region" description="Helical" evidence="6">
    <location>
        <begin position="303"/>
        <end position="325"/>
    </location>
</feature>
<dbReference type="PROSITE" id="PS50906">
    <property type="entry name" value="NIT"/>
    <property type="match status" value="1"/>
</dbReference>
<dbReference type="InterPro" id="IPR004089">
    <property type="entry name" value="MCPsignal_dom"/>
</dbReference>
<evidence type="ECO:0000313" key="10">
    <source>
        <dbReference type="EMBL" id="MCV2885715.1"/>
    </source>
</evidence>
<dbReference type="PROSITE" id="PS50111">
    <property type="entry name" value="CHEMOTAXIS_TRANSDUC_2"/>
    <property type="match status" value="1"/>
</dbReference>
<keyword evidence="11" id="KW-1185">Reference proteome</keyword>
<evidence type="ECO:0000256" key="4">
    <source>
        <dbReference type="ARBA" id="ARBA00029447"/>
    </source>
</evidence>
<evidence type="ECO:0000313" key="11">
    <source>
        <dbReference type="Proteomes" id="UP001652504"/>
    </source>
</evidence>
<name>A0ABT3AAN0_9ALTE</name>
<dbReference type="EMBL" id="JAOWKX010000007">
    <property type="protein sequence ID" value="MCV2885715.1"/>
    <property type="molecule type" value="Genomic_DNA"/>
</dbReference>
<dbReference type="RefSeq" id="WP_263713003.1">
    <property type="nucleotide sequence ID" value="NZ_JAOWKX010000007.1"/>
</dbReference>
<evidence type="ECO:0000256" key="6">
    <source>
        <dbReference type="SAM" id="Phobius"/>
    </source>
</evidence>
<dbReference type="PANTHER" id="PTHR32089">
    <property type="entry name" value="METHYL-ACCEPTING CHEMOTAXIS PROTEIN MCPB"/>
    <property type="match status" value="1"/>
</dbReference>
<feature type="domain" description="NIT" evidence="9">
    <location>
        <begin position="49"/>
        <end position="299"/>
    </location>
</feature>
<evidence type="ECO:0000256" key="5">
    <source>
        <dbReference type="PROSITE-ProRule" id="PRU00284"/>
    </source>
</evidence>
<dbReference type="PROSITE" id="PS50192">
    <property type="entry name" value="T_SNARE"/>
    <property type="match status" value="1"/>
</dbReference>
<comment type="similarity">
    <text evidence="4">Belongs to the methyl-accepting chemotaxis (MCP) protein family.</text>
</comment>
<proteinExistence type="inferred from homology"/>
<keyword evidence="2" id="KW-1003">Cell membrane</keyword>
<gene>
    <name evidence="10" type="ORF">OE749_13535</name>
</gene>
<evidence type="ECO:0000259" key="7">
    <source>
        <dbReference type="PROSITE" id="PS50111"/>
    </source>
</evidence>
<dbReference type="CDD" id="cd11386">
    <property type="entry name" value="MCP_signal"/>
    <property type="match status" value="1"/>
</dbReference>
<keyword evidence="6" id="KW-0812">Transmembrane</keyword>
<evidence type="ECO:0000256" key="1">
    <source>
        <dbReference type="ARBA" id="ARBA00004429"/>
    </source>
</evidence>
<protein>
    <submittedName>
        <fullName evidence="10">Methyl-accepting chemotaxis protein</fullName>
    </submittedName>
</protein>
<keyword evidence="3 5" id="KW-0807">Transducer</keyword>
<sequence>MSKFLSKHISAIILLPSIILILISLFVMWKNIVALQNESKAYEIVEFSEVVKDLVGSLQVERGMSSGYLGSGGMKFGQELRDHYNKTNIAVTNYKTFVKSLVLGEVGRDSSANIQKALNDLQRLEEVREGVQQGALPLQDTLKYYTPLITNLIHETLVIMRVFENAHVTRDLSTLFALEQVKEQGGIQRATVSNILASKFLSAENRDLVSKLVAKERAYLDTATSLAIYELKDDIERFISSPQNQSAVSLRDKVLTEAANGQFNETPESWFAVATQRLKALGDLNQRVIDDLKSYMNDLHSEMVLFVILDAIFIVFVVVLTYLVYKTIDTMGQQAREIDSTLRAVRANSDLTLKIPVISEDYLGKSANQMNELLDKIGTDFSRIAHITYSAVSSTHDTVVAVVQSDTNILRQRDESSQSTTSVEELAASIVDVAKQIQGTADSTKAASDLAKSGRDAVTEVVENIDEVATEVNNIRDNIATLNDGVVNISNFVTVIQSVAEQTNLLALNAAIEAARAGEQGRGFAVVADEVRSLAKRVQEATEEISEIISTLQRDSETATRMIEQGKEKTDQAVDNARNIEALLEQIVESVVAIHDISFSISSQAEEQARITQNVATNVTKIDEMSDQNAKGTHQISRAATALADVTSELVELIDEYHFDDKQKLSFLNLPHK</sequence>
<dbReference type="SUPFAM" id="SSF58104">
    <property type="entry name" value="Methyl-accepting chemotaxis protein (MCP) signaling domain"/>
    <property type="match status" value="1"/>
</dbReference>
<evidence type="ECO:0000259" key="8">
    <source>
        <dbReference type="PROSITE" id="PS50192"/>
    </source>
</evidence>
<keyword evidence="6" id="KW-0472">Membrane</keyword>
<dbReference type="Pfam" id="PF08376">
    <property type="entry name" value="NIT"/>
    <property type="match status" value="1"/>
</dbReference>
<dbReference type="InterPro" id="IPR010910">
    <property type="entry name" value="Nitrate/nitrite_sensing_bac"/>
</dbReference>
<evidence type="ECO:0000256" key="2">
    <source>
        <dbReference type="ARBA" id="ARBA00022519"/>
    </source>
</evidence>
<comment type="caution">
    <text evidence="10">The sequence shown here is derived from an EMBL/GenBank/DDBJ whole genome shotgun (WGS) entry which is preliminary data.</text>
</comment>
<dbReference type="InterPro" id="IPR013587">
    <property type="entry name" value="Nitrate/nitrite_sensing"/>
</dbReference>
<feature type="domain" description="T-SNARE coiled-coil homology" evidence="8">
    <location>
        <begin position="584"/>
        <end position="636"/>
    </location>
</feature>
<comment type="subcellular location">
    <subcellularLocation>
        <location evidence="1">Cell inner membrane</location>
        <topology evidence="1">Multi-pass membrane protein</topology>
    </subcellularLocation>
</comment>